<keyword evidence="1" id="KW-0812">Transmembrane</keyword>
<sequence>MRFWRYRLRGLVALRILLVCGIGFDFIVSFAFYRAEAA</sequence>
<comment type="caution">
    <text evidence="2">The sequence shown here is derived from an EMBL/GenBank/DDBJ whole genome shotgun (WGS) entry which is preliminary data.</text>
</comment>
<proteinExistence type="predicted"/>
<accession>B9D2B3</accession>
<dbReference type="EMBL" id="ACFU01000012">
    <property type="protein sequence ID" value="EEF13921.1"/>
    <property type="molecule type" value="Genomic_DNA"/>
</dbReference>
<name>B9D2B3_CAMRE</name>
<dbReference type="Proteomes" id="UP000003082">
    <property type="component" value="Unassembled WGS sequence"/>
</dbReference>
<keyword evidence="3" id="KW-1185">Reference proteome</keyword>
<evidence type="ECO:0000313" key="3">
    <source>
        <dbReference type="Proteomes" id="UP000003082"/>
    </source>
</evidence>
<evidence type="ECO:0000313" key="2">
    <source>
        <dbReference type="EMBL" id="EEF13921.1"/>
    </source>
</evidence>
<evidence type="ECO:0000256" key="1">
    <source>
        <dbReference type="SAM" id="Phobius"/>
    </source>
</evidence>
<dbReference type="STRING" id="553218.CAMRE0001_2957"/>
<protein>
    <submittedName>
        <fullName evidence="2">Uncharacterized protein</fullName>
    </submittedName>
</protein>
<keyword evidence="1" id="KW-1133">Transmembrane helix</keyword>
<gene>
    <name evidence="2" type="ORF">CAMRE0001_2957</name>
</gene>
<reference evidence="2 3" key="1">
    <citation type="submission" date="2008-08" db="EMBL/GenBank/DDBJ databases">
        <authorList>
            <person name="Madupu R."/>
            <person name="Durkin A.S."/>
            <person name="Torralba M."/>
            <person name="Methe B."/>
            <person name="Sutton G.G."/>
            <person name="Strausberg R.L."/>
            <person name="Nelson K.E."/>
        </authorList>
    </citation>
    <scope>NUCLEOTIDE SEQUENCE [LARGE SCALE GENOMIC DNA]</scope>
    <source>
        <strain evidence="2 3">RM3267</strain>
    </source>
</reference>
<dbReference type="AlphaFoldDB" id="B9D2B3"/>
<organism evidence="2 3">
    <name type="scientific">Campylobacter rectus RM3267</name>
    <dbReference type="NCBI Taxonomy" id="553218"/>
    <lineage>
        <taxon>Bacteria</taxon>
        <taxon>Pseudomonadati</taxon>
        <taxon>Campylobacterota</taxon>
        <taxon>Epsilonproteobacteria</taxon>
        <taxon>Campylobacterales</taxon>
        <taxon>Campylobacteraceae</taxon>
        <taxon>Campylobacter</taxon>
    </lineage>
</organism>
<keyword evidence="1" id="KW-0472">Membrane</keyword>
<feature type="transmembrane region" description="Helical" evidence="1">
    <location>
        <begin position="12"/>
        <end position="33"/>
    </location>
</feature>